<name>A0A291P3S1_9GAMM</name>
<organism evidence="2 3">
    <name type="scientific">Halomonas beimenensis</name>
    <dbReference type="NCBI Taxonomy" id="475662"/>
    <lineage>
        <taxon>Bacteria</taxon>
        <taxon>Pseudomonadati</taxon>
        <taxon>Pseudomonadota</taxon>
        <taxon>Gammaproteobacteria</taxon>
        <taxon>Oceanospirillales</taxon>
        <taxon>Halomonadaceae</taxon>
        <taxon>Halomonas</taxon>
    </lineage>
</organism>
<evidence type="ECO:0000313" key="2">
    <source>
        <dbReference type="EMBL" id="ATJ81543.1"/>
    </source>
</evidence>
<proteinExistence type="predicted"/>
<dbReference type="EMBL" id="CP021435">
    <property type="protein sequence ID" value="ATJ81543.1"/>
    <property type="molecule type" value="Genomic_DNA"/>
</dbReference>
<evidence type="ECO:0000313" key="3">
    <source>
        <dbReference type="Proteomes" id="UP000219993"/>
    </source>
</evidence>
<keyword evidence="1" id="KW-0732">Signal</keyword>
<keyword evidence="3" id="KW-1185">Reference proteome</keyword>
<protein>
    <submittedName>
        <fullName evidence="2">Uncharacterized protein</fullName>
    </submittedName>
</protein>
<accession>A0A291P3S1</accession>
<dbReference type="AlphaFoldDB" id="A0A291P3S1"/>
<sequence>MTATTRHLVLGICLMGVALGVSANELTGVYCGRDGSDILVVDDRGERVGLTFSSWQGGGHHCGKGRLTATRRGEAYEVTDGSCSLTLSRDAAAITLAATPYDACKRQYCGARAALEAMSLPLSSRRPLPAPFEQISIMETPLCR</sequence>
<feature type="chain" id="PRO_5017923519" evidence="1">
    <location>
        <begin position="24"/>
        <end position="144"/>
    </location>
</feature>
<dbReference type="Proteomes" id="UP000219993">
    <property type="component" value="Chromosome"/>
</dbReference>
<dbReference type="KEGG" id="hbe:BEI_0556"/>
<dbReference type="OrthoDB" id="8453064at2"/>
<evidence type="ECO:0000256" key="1">
    <source>
        <dbReference type="SAM" id="SignalP"/>
    </source>
</evidence>
<feature type="signal peptide" evidence="1">
    <location>
        <begin position="1"/>
        <end position="23"/>
    </location>
</feature>
<reference evidence="2 3" key="1">
    <citation type="journal article" date="2017" name="Sci. Rep.">
        <title>Revealing the Saline Adaptation Strategies of the Halophilic Bacterium Halomonas beimenensis through High-throughput Omics and Transposon Mutagenesis Approaches.</title>
        <authorList>
            <person name="Chen Y.H."/>
            <person name="Lin S.S."/>
            <person name="Shyu Y.T."/>
        </authorList>
    </citation>
    <scope>NUCLEOTIDE SEQUENCE [LARGE SCALE GENOMIC DNA]</scope>
    <source>
        <strain evidence="2 3">NTU-111</strain>
    </source>
</reference>
<gene>
    <name evidence="2" type="ORF">BEI_0556</name>
</gene>
<dbReference type="RefSeq" id="WP_097788072.1">
    <property type="nucleotide sequence ID" value="NZ_BAAADT010000003.1"/>
</dbReference>